<name>A0AAV8WEL1_9CUCU</name>
<accession>A0AAV8WEL1</accession>
<evidence type="ECO:0000256" key="1">
    <source>
        <dbReference type="SAM" id="SignalP"/>
    </source>
</evidence>
<sequence length="121" mass="13617">MKRFLVVFVALTFSLNLIHAEDDTEGSFNLVLGNCSYALARDLVYHEHVDKVFVPLVQRNATSVWYGDQTVYCIKALNENEESEGGVAFIKEGGISHHFVTIEMHSKTGNALHYDVQVYGH</sequence>
<dbReference type="AlphaFoldDB" id="A0AAV8WEL1"/>
<feature type="chain" id="PRO_5043462779" evidence="1">
    <location>
        <begin position="21"/>
        <end position="121"/>
    </location>
</feature>
<organism evidence="2 3">
    <name type="scientific">Exocentrus adspersus</name>
    <dbReference type="NCBI Taxonomy" id="1586481"/>
    <lineage>
        <taxon>Eukaryota</taxon>
        <taxon>Metazoa</taxon>
        <taxon>Ecdysozoa</taxon>
        <taxon>Arthropoda</taxon>
        <taxon>Hexapoda</taxon>
        <taxon>Insecta</taxon>
        <taxon>Pterygota</taxon>
        <taxon>Neoptera</taxon>
        <taxon>Endopterygota</taxon>
        <taxon>Coleoptera</taxon>
        <taxon>Polyphaga</taxon>
        <taxon>Cucujiformia</taxon>
        <taxon>Chrysomeloidea</taxon>
        <taxon>Cerambycidae</taxon>
        <taxon>Lamiinae</taxon>
        <taxon>Acanthocinini</taxon>
        <taxon>Exocentrus</taxon>
    </lineage>
</organism>
<keyword evidence="3" id="KW-1185">Reference proteome</keyword>
<protein>
    <submittedName>
        <fullName evidence="2">Uncharacterized protein</fullName>
    </submittedName>
</protein>
<dbReference type="EMBL" id="JANEYG010000003">
    <property type="protein sequence ID" value="KAJ8924131.1"/>
    <property type="molecule type" value="Genomic_DNA"/>
</dbReference>
<evidence type="ECO:0000313" key="2">
    <source>
        <dbReference type="EMBL" id="KAJ8924131.1"/>
    </source>
</evidence>
<comment type="caution">
    <text evidence="2">The sequence shown here is derived from an EMBL/GenBank/DDBJ whole genome shotgun (WGS) entry which is preliminary data.</text>
</comment>
<dbReference type="InterPro" id="IPR031734">
    <property type="entry name" value="MBF2"/>
</dbReference>
<dbReference type="Pfam" id="PF15868">
    <property type="entry name" value="MBF2"/>
    <property type="match status" value="1"/>
</dbReference>
<gene>
    <name evidence="2" type="ORF">NQ315_006914</name>
</gene>
<evidence type="ECO:0000313" key="3">
    <source>
        <dbReference type="Proteomes" id="UP001159042"/>
    </source>
</evidence>
<reference evidence="2 3" key="1">
    <citation type="journal article" date="2023" name="Insect Mol. Biol.">
        <title>Genome sequencing provides insights into the evolution of gene families encoding plant cell wall-degrading enzymes in longhorned beetles.</title>
        <authorList>
            <person name="Shin N.R."/>
            <person name="Okamura Y."/>
            <person name="Kirsch R."/>
            <person name="Pauchet Y."/>
        </authorList>
    </citation>
    <scope>NUCLEOTIDE SEQUENCE [LARGE SCALE GENOMIC DNA]</scope>
    <source>
        <strain evidence="2">EAD_L_NR</strain>
    </source>
</reference>
<feature type="signal peptide" evidence="1">
    <location>
        <begin position="1"/>
        <end position="20"/>
    </location>
</feature>
<dbReference type="Proteomes" id="UP001159042">
    <property type="component" value="Unassembled WGS sequence"/>
</dbReference>
<keyword evidence="1" id="KW-0732">Signal</keyword>
<proteinExistence type="predicted"/>